<dbReference type="AlphaFoldDB" id="A0A0C2GT62"/>
<name>A0A0C2GT62_9BILA</name>
<accession>A0A0C2GT62</accession>
<proteinExistence type="predicted"/>
<dbReference type="Proteomes" id="UP000054047">
    <property type="component" value="Unassembled WGS sequence"/>
</dbReference>
<sequence>MRASRFVNELLHTTWRGIDFHGHRPGVCMQRPTSSMGFHERVVRHLNPTFGSSYSAGSAYQMSLEIAFISTVQ</sequence>
<evidence type="ECO:0000313" key="1">
    <source>
        <dbReference type="EMBL" id="KIH64450.1"/>
    </source>
</evidence>
<reference evidence="1 2" key="1">
    <citation type="submission" date="2013-12" db="EMBL/GenBank/DDBJ databases">
        <title>Draft genome of the parsitic nematode Ancylostoma duodenale.</title>
        <authorList>
            <person name="Mitreva M."/>
        </authorList>
    </citation>
    <scope>NUCLEOTIDE SEQUENCE [LARGE SCALE GENOMIC DNA]</scope>
    <source>
        <strain evidence="1 2">Zhejiang</strain>
    </source>
</reference>
<organism evidence="1 2">
    <name type="scientific">Ancylostoma duodenale</name>
    <dbReference type="NCBI Taxonomy" id="51022"/>
    <lineage>
        <taxon>Eukaryota</taxon>
        <taxon>Metazoa</taxon>
        <taxon>Ecdysozoa</taxon>
        <taxon>Nematoda</taxon>
        <taxon>Chromadorea</taxon>
        <taxon>Rhabditida</taxon>
        <taxon>Rhabditina</taxon>
        <taxon>Rhabditomorpha</taxon>
        <taxon>Strongyloidea</taxon>
        <taxon>Ancylostomatidae</taxon>
        <taxon>Ancylostomatinae</taxon>
        <taxon>Ancylostoma</taxon>
    </lineage>
</organism>
<protein>
    <submittedName>
        <fullName evidence="1">Uncharacterized protein</fullName>
    </submittedName>
</protein>
<gene>
    <name evidence="1" type="ORF">ANCDUO_05240</name>
</gene>
<keyword evidence="2" id="KW-1185">Reference proteome</keyword>
<dbReference type="EMBL" id="KN728062">
    <property type="protein sequence ID" value="KIH64450.1"/>
    <property type="molecule type" value="Genomic_DNA"/>
</dbReference>
<evidence type="ECO:0000313" key="2">
    <source>
        <dbReference type="Proteomes" id="UP000054047"/>
    </source>
</evidence>
<dbReference type="OrthoDB" id="4381806at2759"/>